<evidence type="ECO:0000256" key="9">
    <source>
        <dbReference type="ARBA" id="ARBA00023212"/>
    </source>
</evidence>
<dbReference type="CDD" id="cd08638">
    <property type="entry name" value="DNA_pol_A_theta"/>
    <property type="match status" value="1"/>
</dbReference>
<evidence type="ECO:0000313" key="14">
    <source>
        <dbReference type="EMBL" id="PKU43923.1"/>
    </source>
</evidence>
<evidence type="ECO:0000256" key="4">
    <source>
        <dbReference type="ARBA" id="ARBA00022618"/>
    </source>
</evidence>
<dbReference type="InterPro" id="IPR026206">
    <property type="entry name" value="HAUS3"/>
</dbReference>
<reference evidence="15" key="2">
    <citation type="submission" date="2017-12" db="EMBL/GenBank/DDBJ databases">
        <title>Genome sequence of the Bar-tailed Godwit (Limosa lapponica baueri).</title>
        <authorList>
            <person name="Lima N.C.B."/>
            <person name="Parody-Merino A.M."/>
            <person name="Battley P.F."/>
            <person name="Fidler A.E."/>
            <person name="Prosdocimi F."/>
        </authorList>
    </citation>
    <scope>NUCLEOTIDE SEQUENCE [LARGE SCALE GENOMIC DNA]</scope>
</reference>
<dbReference type="OrthoDB" id="275278at2759"/>
<keyword evidence="5" id="KW-0493">Microtubule</keyword>
<keyword evidence="3" id="KW-0963">Cytoplasm</keyword>
<comment type="similarity">
    <text evidence="2">Belongs to the HAUS3 family.</text>
</comment>
<evidence type="ECO:0000256" key="7">
    <source>
        <dbReference type="ARBA" id="ARBA00022776"/>
    </source>
</evidence>
<feature type="compositionally biased region" description="Basic and acidic residues" evidence="12">
    <location>
        <begin position="664"/>
        <end position="681"/>
    </location>
</feature>
<keyword evidence="9" id="KW-0206">Cytoskeleton</keyword>
<evidence type="ECO:0000256" key="1">
    <source>
        <dbReference type="ARBA" id="ARBA00004186"/>
    </source>
</evidence>
<dbReference type="PRINTS" id="PR02089">
    <property type="entry name" value="HAUSAUGMINL3"/>
</dbReference>
<dbReference type="GO" id="GO:0070652">
    <property type="term" value="C:HAUS complex"/>
    <property type="evidence" value="ECO:0007669"/>
    <property type="project" value="InterPro"/>
</dbReference>
<evidence type="ECO:0000256" key="6">
    <source>
        <dbReference type="ARBA" id="ARBA00022705"/>
    </source>
</evidence>
<dbReference type="PANTHER" id="PTHR10133">
    <property type="entry name" value="DNA POLYMERASE I"/>
    <property type="match status" value="1"/>
</dbReference>
<dbReference type="GO" id="GO:0005874">
    <property type="term" value="C:microtubule"/>
    <property type="evidence" value="ECO:0007669"/>
    <property type="project" value="UniProtKB-KW"/>
</dbReference>
<feature type="coiled-coil region" evidence="11">
    <location>
        <begin position="528"/>
        <end position="555"/>
    </location>
</feature>
<accession>A0A2I0UD51</accession>
<dbReference type="InterPro" id="IPR043502">
    <property type="entry name" value="DNA/RNA_pol_sf"/>
</dbReference>
<dbReference type="InterPro" id="IPR032733">
    <property type="entry name" value="HAUS3_N"/>
</dbReference>
<dbReference type="Pfam" id="PF00476">
    <property type="entry name" value="DNA_pol_A"/>
    <property type="match status" value="1"/>
</dbReference>
<dbReference type="SMART" id="SM00482">
    <property type="entry name" value="POLAc"/>
    <property type="match status" value="1"/>
</dbReference>
<evidence type="ECO:0000256" key="3">
    <source>
        <dbReference type="ARBA" id="ARBA00022490"/>
    </source>
</evidence>
<dbReference type="GO" id="GO:0005819">
    <property type="term" value="C:spindle"/>
    <property type="evidence" value="ECO:0007669"/>
    <property type="project" value="UniProtKB-SubCell"/>
</dbReference>
<keyword evidence="6" id="KW-0235">DNA replication</keyword>
<keyword evidence="15" id="KW-1185">Reference proteome</keyword>
<dbReference type="SUPFAM" id="SSF56672">
    <property type="entry name" value="DNA/RNA polymerases"/>
    <property type="match status" value="1"/>
</dbReference>
<dbReference type="InterPro" id="IPR002298">
    <property type="entry name" value="DNA_polymerase_A"/>
</dbReference>
<reference evidence="15" key="1">
    <citation type="submission" date="2017-11" db="EMBL/GenBank/DDBJ databases">
        <authorList>
            <person name="Lima N.C."/>
            <person name="Parody-Merino A.M."/>
            <person name="Battley P.F."/>
            <person name="Fidler A.E."/>
            <person name="Prosdocimi F."/>
        </authorList>
    </citation>
    <scope>NUCLEOTIDE SEQUENCE [LARGE SCALE GENOMIC DNA]</scope>
</reference>
<feature type="domain" description="DNA-directed DNA polymerase family A palm" evidence="13">
    <location>
        <begin position="1179"/>
        <end position="1388"/>
    </location>
</feature>
<dbReference type="EMBL" id="KZ505863">
    <property type="protein sequence ID" value="PKU43923.1"/>
    <property type="molecule type" value="Genomic_DNA"/>
</dbReference>
<dbReference type="Gene3D" id="3.30.420.10">
    <property type="entry name" value="Ribonuclease H-like superfamily/Ribonuclease H"/>
    <property type="match status" value="1"/>
</dbReference>
<dbReference type="GO" id="GO:0051225">
    <property type="term" value="P:spindle assembly"/>
    <property type="evidence" value="ECO:0007669"/>
    <property type="project" value="InterPro"/>
</dbReference>
<dbReference type="GO" id="GO:0003677">
    <property type="term" value="F:DNA binding"/>
    <property type="evidence" value="ECO:0007669"/>
    <property type="project" value="InterPro"/>
</dbReference>
<sequence length="1434" mass="163603">MSCGKDFVETLKKIGYPKADELNGEDFDWLFESLEDKSFLEWFCGNVNEQHVVSEKELQDFDSLLESGKPVLEGNALDEVLKTLNPVDSKNSSKEEEEEEEELKKLEDELQTLQKLKKLQIHRHNKLQMMVSANSHMLQTLKNKEEEAHKDLKEGLQVFTEANNKLNNELLSLLDAAKKLASCFTASDSEQGSGPHPVFFSQLSLDNYLSQEEQNTAALASYVNKHFSQGISEWVENSHEGSLQLADTSKQVTCDEGNEVCEESQEIARLQTAYICAQYQLIQIQAKEESMNSAKKCAESMLQSLNSKDIGKPENLDATISSLNDEISAIKQEITQINNEELLPLLKEKAQILSAPVVRGYLNRQIAQQDYYASRQDEICRYLIRQKASFELVELAYEMELKKHEEICSQLENLVESLKQSSNELQQRLQVITEQTQHAKPRNTISSKDGFSCRLYQLLEGEKPQQLFKTYERLEQMAQKLKQDCATAQDQLAASSQEQSLLLSKLESDVRTLQDALYHGGNQIQLSSQELCEQFHQLEADLNKLNQLLMDLIADVKSKRNFLGSNKLHQMERNLYVYFFNDEDHLKEMVEKLEQQSEAKASVPEDQNFTTSLILKMEQYTSYIECETSKVPLSDIAQRIMTALQSIPVGEVQTSRKNNQSIETTKDNKLGDKDTHVKNEKEIRDSTIALLKTSASPEKSTAGQIVRTLHADEMPRCQDTKIVSYYQDLDLPTWEYRERNLSVEAKNLKDGEKNIATPLKRKQDVPTYCSEKTRRLPVKTYTFSHERRYNCTAGQTESSDNCPCDIRRLGCEEKRELLATVEQAVAFVTTMIFQDGSSQLNSEQVLTSSVKGVVVLLKSQTDHPCPPSYSSTDYTWNAANENNKLIYLKMESSSLWEQEQQAHKKFAWQVLFQMLHCKVPIICFNAKDFLRTVLQIYGNEISWKQVADSVVLDPRIAAWLINPSDTVPSFECLIEKYFKKPFSMGTVNTDTGTLRNTSYQNLGVNLEKLYNVMMDLAHDLKIQGLWKLFCTLELPLIKILAVMETHKIHVNKQELKKTSEILGVLFEKLKLDALCEKLHRTEMQQLVSTSEVVLTKLQDLHPLPKIILEYRQVHKMKSTYVDGLQTCMRKGFISSTWNQTGTVTGRLSAKHPNIQGISKHPIRITKKQYIKGKEEEIVTISPRTLFVSKKGYTFLAADFSHIELRILADLSSEPELLKLFQEPETTDIFSTLASQWKGIPNEQVKHTDREQAKRIVYSVVYGAGKERLADCLGVTAVQASQFIESFMQKYKKVHEFTKKTIEQCRNKGYVVSIMGRKRPLANINAQDYKLRTQAERQAVNFVVQGSAADLCKMAMVEIFTSVVISPTLTARLIAQIHDELLFEVEDSQIQEFSVLVKRTMESLQQTTALEVPLKVPLKVILTTGKSWGCMTELQ</sequence>
<dbReference type="GO" id="GO:0006261">
    <property type="term" value="P:DNA-templated DNA replication"/>
    <property type="evidence" value="ECO:0007669"/>
    <property type="project" value="InterPro"/>
</dbReference>
<dbReference type="PANTHER" id="PTHR10133:SF27">
    <property type="entry name" value="DNA POLYMERASE NU"/>
    <property type="match status" value="1"/>
</dbReference>
<evidence type="ECO:0000256" key="5">
    <source>
        <dbReference type="ARBA" id="ARBA00022701"/>
    </source>
</evidence>
<dbReference type="InterPro" id="IPR040940">
    <property type="entry name" value="DNA_pol_P_Exo"/>
</dbReference>
<feature type="coiled-coil region" evidence="11">
    <location>
        <begin position="471"/>
        <end position="498"/>
    </location>
</feature>
<feature type="coiled-coil region" evidence="11">
    <location>
        <begin position="401"/>
        <end position="435"/>
    </location>
</feature>
<evidence type="ECO:0000256" key="2">
    <source>
        <dbReference type="ARBA" id="ARBA00009645"/>
    </source>
</evidence>
<organism evidence="14 15">
    <name type="scientific">Limosa lapponica baueri</name>
    <dbReference type="NCBI Taxonomy" id="1758121"/>
    <lineage>
        <taxon>Eukaryota</taxon>
        <taxon>Metazoa</taxon>
        <taxon>Chordata</taxon>
        <taxon>Craniata</taxon>
        <taxon>Vertebrata</taxon>
        <taxon>Euteleostomi</taxon>
        <taxon>Archelosauria</taxon>
        <taxon>Archosauria</taxon>
        <taxon>Dinosauria</taxon>
        <taxon>Saurischia</taxon>
        <taxon>Theropoda</taxon>
        <taxon>Coelurosauria</taxon>
        <taxon>Aves</taxon>
        <taxon>Neognathae</taxon>
        <taxon>Neoaves</taxon>
        <taxon>Charadriiformes</taxon>
        <taxon>Scolopacidae</taxon>
        <taxon>Limosa</taxon>
    </lineage>
</organism>
<dbReference type="GO" id="GO:0051301">
    <property type="term" value="P:cell division"/>
    <property type="evidence" value="ECO:0007669"/>
    <property type="project" value="UniProtKB-KW"/>
</dbReference>
<dbReference type="GO" id="GO:0006302">
    <property type="term" value="P:double-strand break repair"/>
    <property type="evidence" value="ECO:0007669"/>
    <property type="project" value="TreeGrafter"/>
</dbReference>
<dbReference type="Gene3D" id="1.10.150.20">
    <property type="entry name" value="5' to 3' exonuclease, C-terminal subdomain"/>
    <property type="match status" value="1"/>
</dbReference>
<protein>
    <submittedName>
        <fullName evidence="14">Dna polymerase nu</fullName>
    </submittedName>
</protein>
<keyword evidence="8 11" id="KW-0175">Coiled coil</keyword>
<dbReference type="GO" id="GO:0003887">
    <property type="term" value="F:DNA-directed DNA polymerase activity"/>
    <property type="evidence" value="ECO:0007669"/>
    <property type="project" value="InterPro"/>
</dbReference>
<proteinExistence type="inferred from homology"/>
<comment type="subcellular location">
    <subcellularLocation>
        <location evidence="1">Cytoplasm</location>
        <location evidence="1">Cytoskeleton</location>
        <location evidence="1">Spindle</location>
    </subcellularLocation>
</comment>
<dbReference type="Pfam" id="PF14932">
    <property type="entry name" value="HAUS-augmin3"/>
    <property type="match status" value="1"/>
</dbReference>
<keyword evidence="7" id="KW-0498">Mitosis</keyword>
<dbReference type="Pfam" id="PF18049">
    <property type="entry name" value="DNA_pol_P_Exo"/>
    <property type="match status" value="1"/>
</dbReference>
<name>A0A2I0UD51_LIMLA</name>
<feature type="compositionally biased region" description="Polar residues" evidence="12">
    <location>
        <begin position="652"/>
        <end position="663"/>
    </location>
</feature>
<evidence type="ECO:0000256" key="8">
    <source>
        <dbReference type="ARBA" id="ARBA00023054"/>
    </source>
</evidence>
<evidence type="ECO:0000256" key="10">
    <source>
        <dbReference type="ARBA" id="ARBA00023306"/>
    </source>
</evidence>
<keyword evidence="4" id="KW-0132">Cell division</keyword>
<dbReference type="Gene3D" id="3.30.70.370">
    <property type="match status" value="1"/>
</dbReference>
<gene>
    <name evidence="14" type="ORF">llap_5777</name>
</gene>
<dbReference type="FunFam" id="1.10.150.20:FF:000002">
    <property type="entry name" value="DNA polymerase I"/>
    <property type="match status" value="1"/>
</dbReference>
<dbReference type="Proteomes" id="UP000233556">
    <property type="component" value="Unassembled WGS sequence"/>
</dbReference>
<feature type="region of interest" description="Disordered" evidence="12">
    <location>
        <begin position="652"/>
        <end position="681"/>
    </location>
</feature>
<evidence type="ECO:0000256" key="12">
    <source>
        <dbReference type="SAM" id="MobiDB-lite"/>
    </source>
</evidence>
<evidence type="ECO:0000259" key="13">
    <source>
        <dbReference type="SMART" id="SM00482"/>
    </source>
</evidence>
<evidence type="ECO:0000313" key="15">
    <source>
        <dbReference type="Proteomes" id="UP000233556"/>
    </source>
</evidence>
<evidence type="ECO:0000256" key="11">
    <source>
        <dbReference type="SAM" id="Coils"/>
    </source>
</evidence>
<feature type="coiled-coil region" evidence="11">
    <location>
        <begin position="89"/>
        <end position="123"/>
    </location>
</feature>
<keyword evidence="10" id="KW-0131">Cell cycle</keyword>
<dbReference type="Gene3D" id="1.20.1060.10">
    <property type="entry name" value="Taq DNA Polymerase, Chain T, domain 4"/>
    <property type="match status" value="1"/>
</dbReference>
<dbReference type="InterPro" id="IPR001098">
    <property type="entry name" value="DNA-dir_DNA_pol_A_palm_dom"/>
</dbReference>
<dbReference type="InterPro" id="IPR036397">
    <property type="entry name" value="RNaseH_sf"/>
</dbReference>